<evidence type="ECO:0000313" key="1">
    <source>
        <dbReference type="Proteomes" id="UP000887565"/>
    </source>
</evidence>
<dbReference type="WBParaSite" id="nRc.2.0.1.t13004-RA">
    <property type="protein sequence ID" value="nRc.2.0.1.t13004-RA"/>
    <property type="gene ID" value="nRc.2.0.1.g13004"/>
</dbReference>
<protein>
    <submittedName>
        <fullName evidence="2">Uncharacterized protein</fullName>
    </submittedName>
</protein>
<dbReference type="AlphaFoldDB" id="A0A915IGR7"/>
<sequence length="61" mass="6851">MIRKNLSPIDFEESVTTGLKKIARPLDLEASLHKSVFTRAVECNDYRTLKRSGAQRAETGT</sequence>
<proteinExistence type="predicted"/>
<name>A0A915IGR7_ROMCU</name>
<organism evidence="1 2">
    <name type="scientific">Romanomermis culicivorax</name>
    <name type="common">Nematode worm</name>
    <dbReference type="NCBI Taxonomy" id="13658"/>
    <lineage>
        <taxon>Eukaryota</taxon>
        <taxon>Metazoa</taxon>
        <taxon>Ecdysozoa</taxon>
        <taxon>Nematoda</taxon>
        <taxon>Enoplea</taxon>
        <taxon>Dorylaimia</taxon>
        <taxon>Mermithida</taxon>
        <taxon>Mermithoidea</taxon>
        <taxon>Mermithidae</taxon>
        <taxon>Romanomermis</taxon>
    </lineage>
</organism>
<evidence type="ECO:0000313" key="2">
    <source>
        <dbReference type="WBParaSite" id="nRc.2.0.1.t13004-RA"/>
    </source>
</evidence>
<dbReference type="Proteomes" id="UP000887565">
    <property type="component" value="Unplaced"/>
</dbReference>
<accession>A0A915IGR7</accession>
<keyword evidence="1" id="KW-1185">Reference proteome</keyword>
<reference evidence="2" key="1">
    <citation type="submission" date="2022-11" db="UniProtKB">
        <authorList>
            <consortium name="WormBaseParasite"/>
        </authorList>
    </citation>
    <scope>IDENTIFICATION</scope>
</reference>